<comment type="similarity">
    <text evidence="1">Belongs to the peptidase S49 family.</text>
</comment>
<dbReference type="GO" id="GO:0006508">
    <property type="term" value="P:proteolysis"/>
    <property type="evidence" value="ECO:0007669"/>
    <property type="project" value="UniProtKB-KW"/>
</dbReference>
<dbReference type="Gene3D" id="6.20.330.10">
    <property type="match status" value="1"/>
</dbReference>
<gene>
    <name evidence="6" type="ORF">EHO59_15040</name>
</gene>
<dbReference type="Proteomes" id="UP000297453">
    <property type="component" value="Unassembled WGS sequence"/>
</dbReference>
<dbReference type="Gene3D" id="3.90.226.10">
    <property type="entry name" value="2-enoyl-CoA Hydratase, Chain A, domain 1"/>
    <property type="match status" value="1"/>
</dbReference>
<dbReference type="InterPro" id="IPR029045">
    <property type="entry name" value="ClpP/crotonase-like_dom_sf"/>
</dbReference>
<dbReference type="InterPro" id="IPR002142">
    <property type="entry name" value="Peptidase_S49"/>
</dbReference>
<reference evidence="6" key="1">
    <citation type="journal article" date="2019" name="PLoS Negl. Trop. Dis.">
        <title>Revisiting the worldwide diversity of Leptospira species in the environment.</title>
        <authorList>
            <person name="Vincent A.T."/>
            <person name="Schiettekatte O."/>
            <person name="Bourhy P."/>
            <person name="Veyrier F.J."/>
            <person name="Picardeau M."/>
        </authorList>
    </citation>
    <scope>NUCLEOTIDE SEQUENCE [LARGE SCALE GENOMIC DNA]</scope>
    <source>
        <strain evidence="6">SSS9</strain>
    </source>
</reference>
<evidence type="ECO:0000313" key="7">
    <source>
        <dbReference type="Proteomes" id="UP000297453"/>
    </source>
</evidence>
<keyword evidence="4" id="KW-0720">Serine protease</keyword>
<dbReference type="EMBL" id="RQEP01000019">
    <property type="protein sequence ID" value="TGJ99192.1"/>
    <property type="molecule type" value="Genomic_DNA"/>
</dbReference>
<dbReference type="PANTHER" id="PTHR42987">
    <property type="entry name" value="PEPTIDASE S49"/>
    <property type="match status" value="1"/>
</dbReference>
<dbReference type="Pfam" id="PF01343">
    <property type="entry name" value="Peptidase_S49"/>
    <property type="match status" value="1"/>
</dbReference>
<comment type="caution">
    <text evidence="6">The sequence shown here is derived from an EMBL/GenBank/DDBJ whole genome shotgun (WGS) entry which is preliminary data.</text>
</comment>
<protein>
    <submittedName>
        <fullName evidence="6">S49 family peptidase</fullName>
    </submittedName>
</protein>
<dbReference type="OrthoDB" id="9764363at2"/>
<dbReference type="PANTHER" id="PTHR42987:SF7">
    <property type="entry name" value="SIGNAL PEPTIDE PEPTIDASE SPPA-RELATED"/>
    <property type="match status" value="1"/>
</dbReference>
<keyword evidence="2" id="KW-0645">Protease</keyword>
<evidence type="ECO:0000259" key="5">
    <source>
        <dbReference type="Pfam" id="PF01343"/>
    </source>
</evidence>
<dbReference type="InterPro" id="IPR047272">
    <property type="entry name" value="S49_SppA_C"/>
</dbReference>
<dbReference type="GO" id="GO:0008236">
    <property type="term" value="F:serine-type peptidase activity"/>
    <property type="evidence" value="ECO:0007669"/>
    <property type="project" value="UniProtKB-KW"/>
</dbReference>
<evidence type="ECO:0000256" key="1">
    <source>
        <dbReference type="ARBA" id="ARBA00008683"/>
    </source>
</evidence>
<organism evidence="6 7">
    <name type="scientific">Leptospira semungkisensis</name>
    <dbReference type="NCBI Taxonomy" id="2484985"/>
    <lineage>
        <taxon>Bacteria</taxon>
        <taxon>Pseudomonadati</taxon>
        <taxon>Spirochaetota</taxon>
        <taxon>Spirochaetia</taxon>
        <taxon>Leptospirales</taxon>
        <taxon>Leptospiraceae</taxon>
        <taxon>Leptospira</taxon>
    </lineage>
</organism>
<dbReference type="AlphaFoldDB" id="A0A4R9FLI5"/>
<name>A0A4R9FLI5_9LEPT</name>
<evidence type="ECO:0000256" key="2">
    <source>
        <dbReference type="ARBA" id="ARBA00022670"/>
    </source>
</evidence>
<evidence type="ECO:0000256" key="3">
    <source>
        <dbReference type="ARBA" id="ARBA00022801"/>
    </source>
</evidence>
<dbReference type="CDD" id="cd07023">
    <property type="entry name" value="S49_Sppa_N_C"/>
    <property type="match status" value="1"/>
</dbReference>
<accession>A0A4R9FLI5</accession>
<keyword evidence="7" id="KW-1185">Reference proteome</keyword>
<feature type="domain" description="Peptidase S49" evidence="5">
    <location>
        <begin position="358"/>
        <end position="509"/>
    </location>
</feature>
<evidence type="ECO:0000256" key="4">
    <source>
        <dbReference type="ARBA" id="ARBA00022825"/>
    </source>
</evidence>
<evidence type="ECO:0000313" key="6">
    <source>
        <dbReference type="EMBL" id="TGJ99192.1"/>
    </source>
</evidence>
<proteinExistence type="inferred from homology"/>
<keyword evidence="3" id="KW-0378">Hydrolase</keyword>
<dbReference type="SUPFAM" id="SSF52096">
    <property type="entry name" value="ClpP/crotonase"/>
    <property type="match status" value="1"/>
</dbReference>
<sequence length="573" mass="65307">MIKTLISLLFLPIRIFFQGMRILLWTIRKGNHFYLEIPSSFSYDKKSFLVRLLVSKEDSPFLVDFLLGLKALSMVPGLRKVSFQISNPEYGFGEIWNICQAIQVLNDKGIQTAGFCLGGGTKALLLLSFCKYRYTSSAAEFFPVLPSAEPYFFGGAAKKYGVGVEAYASGEFKAFGETFQRTSFSAPAKKNIESLLSDQKELLELGFRKTSGLDLKALEEPIIGAEKLKDLGFITEFLEEDEFEENYLFKNYKKESEDTKPEYKKLTPGGFRLYNKKKNFSILSRSLPTVVIIPVQGNILPDLGREEDFRSRQVSFRYYQEIFKEIKEDPKVSAVILEMNSPGGSALVSELLYREIKKLSEKKPVLTYVLNVAASGGYYLACGTKEIHGTPYSVVGSIGAVMLRFELKKLYDKFGIKKERIGFYPHRDILSEYGKLSPKSEQFLKKEVLRSRDVFYSRVTEARKKTFHELESKWGEGRVFLGDRFQKAGFLDSCSSLLDILQKLKTDLGAKKIDVQYLPGTYSWKDLVQDLKPGLQMTGFNLRSFPLSLLWKDRKEDPREILYLSEIATELSK</sequence>